<organism evidence="1">
    <name type="scientific">Timema poppense</name>
    <name type="common">Walking stick</name>
    <dbReference type="NCBI Taxonomy" id="170557"/>
    <lineage>
        <taxon>Eukaryota</taxon>
        <taxon>Metazoa</taxon>
        <taxon>Ecdysozoa</taxon>
        <taxon>Arthropoda</taxon>
        <taxon>Hexapoda</taxon>
        <taxon>Insecta</taxon>
        <taxon>Pterygota</taxon>
        <taxon>Neoptera</taxon>
        <taxon>Polyneoptera</taxon>
        <taxon>Phasmatodea</taxon>
        <taxon>Timematodea</taxon>
        <taxon>Timematoidea</taxon>
        <taxon>Timematidae</taxon>
        <taxon>Timema</taxon>
    </lineage>
</organism>
<dbReference type="AlphaFoldDB" id="A0A7R9DE14"/>
<reference evidence="1" key="1">
    <citation type="submission" date="2020-11" db="EMBL/GenBank/DDBJ databases">
        <authorList>
            <person name="Tran Van P."/>
        </authorList>
    </citation>
    <scope>NUCLEOTIDE SEQUENCE</scope>
</reference>
<sequence length="186" mass="21360">MATICRANSGHMNVSPILLRVRIMYGECWMGPLSCHGRVQVHLGSLHTARFFPVAEHGTVPDIQQFAEVQDVNFNIGELRRLRAIDVNNHAHTVEVLEQAKQTMPRIEPRTLSSADRIVINSPKLIAGGWRDWLLRRRRQYNQYVEWQRANVDERCVSEGRVNGQCLCNMCVARYVGQQVCDNYTK</sequence>
<name>A0A7R9DE14_TIMPO</name>
<proteinExistence type="predicted"/>
<gene>
    <name evidence="1" type="ORF">TPSB3V08_LOCUS8699</name>
</gene>
<dbReference type="EMBL" id="OD006406">
    <property type="protein sequence ID" value="CAD7412908.1"/>
    <property type="molecule type" value="Genomic_DNA"/>
</dbReference>
<protein>
    <submittedName>
        <fullName evidence="1">Uncharacterized protein</fullName>
    </submittedName>
</protein>
<evidence type="ECO:0000313" key="1">
    <source>
        <dbReference type="EMBL" id="CAD7412908.1"/>
    </source>
</evidence>
<accession>A0A7R9DE14</accession>